<dbReference type="Gene3D" id="3.30.300.160">
    <property type="entry name" value="Type II secretion system, protein E, N-terminal domain"/>
    <property type="match status" value="1"/>
</dbReference>
<organism evidence="5 6">
    <name type="scientific">Pseudomonas cremoricolorata</name>
    <dbReference type="NCBI Taxonomy" id="157783"/>
    <lineage>
        <taxon>Bacteria</taxon>
        <taxon>Pseudomonadati</taxon>
        <taxon>Pseudomonadota</taxon>
        <taxon>Gammaproteobacteria</taxon>
        <taxon>Pseudomonadales</taxon>
        <taxon>Pseudomonadaceae</taxon>
        <taxon>Pseudomonas</taxon>
    </lineage>
</organism>
<dbReference type="PANTHER" id="PTHR30258">
    <property type="entry name" value="TYPE II SECRETION SYSTEM PROTEIN GSPE-RELATED"/>
    <property type="match status" value="1"/>
</dbReference>
<name>A0A089WR98_9PSED</name>
<dbReference type="AlphaFoldDB" id="A0A089WR98"/>
<proteinExistence type="inferred from homology"/>
<keyword evidence="3" id="KW-0067">ATP-binding</keyword>
<evidence type="ECO:0000256" key="3">
    <source>
        <dbReference type="ARBA" id="ARBA00022840"/>
    </source>
</evidence>
<dbReference type="InterPro" id="IPR037257">
    <property type="entry name" value="T2SS_E_N_sf"/>
</dbReference>
<dbReference type="PANTHER" id="PTHR30258:SF13">
    <property type="entry name" value="SECRETION PATHWAY ATPASE-RELATED"/>
    <property type="match status" value="1"/>
</dbReference>
<dbReference type="Gene3D" id="3.40.50.300">
    <property type="entry name" value="P-loop containing nucleotide triphosphate hydrolases"/>
    <property type="match status" value="1"/>
</dbReference>
<keyword evidence="2" id="KW-0547">Nucleotide-binding</keyword>
<dbReference type="KEGG" id="psw:LK03_06975"/>
<dbReference type="Pfam" id="PF05157">
    <property type="entry name" value="MshEN"/>
    <property type="match status" value="1"/>
</dbReference>
<evidence type="ECO:0000259" key="4">
    <source>
        <dbReference type="PROSITE" id="PS00662"/>
    </source>
</evidence>
<keyword evidence="6" id="KW-1185">Reference proteome</keyword>
<dbReference type="GO" id="GO:0005886">
    <property type="term" value="C:plasma membrane"/>
    <property type="evidence" value="ECO:0007669"/>
    <property type="project" value="TreeGrafter"/>
</dbReference>
<reference evidence="5 6" key="1">
    <citation type="submission" date="2014-09" db="EMBL/GenBank/DDBJ databases">
        <authorList>
            <person name="Chan K.-G."/>
        </authorList>
    </citation>
    <scope>NUCLEOTIDE SEQUENCE [LARGE SCALE GENOMIC DNA]</scope>
    <source>
        <strain evidence="5 6">ND07</strain>
    </source>
</reference>
<dbReference type="EMBL" id="CP009455">
    <property type="protein sequence ID" value="AIR89027.1"/>
    <property type="molecule type" value="Genomic_DNA"/>
</dbReference>
<dbReference type="Gene3D" id="3.30.450.90">
    <property type="match status" value="1"/>
</dbReference>
<protein>
    <submittedName>
        <fullName evidence="5">Type II secretion system protein E</fullName>
    </submittedName>
</protein>
<feature type="domain" description="Bacterial type II secretion system protein E" evidence="4">
    <location>
        <begin position="399"/>
        <end position="413"/>
    </location>
</feature>
<dbReference type="OrthoDB" id="9804785at2"/>
<evidence type="ECO:0000313" key="6">
    <source>
        <dbReference type="Proteomes" id="UP000029493"/>
    </source>
</evidence>
<dbReference type="GO" id="GO:0016887">
    <property type="term" value="F:ATP hydrolysis activity"/>
    <property type="evidence" value="ECO:0007669"/>
    <property type="project" value="TreeGrafter"/>
</dbReference>
<comment type="similarity">
    <text evidence="1">Belongs to the GSP E family.</text>
</comment>
<dbReference type="STRING" id="157783.LK03_06975"/>
<accession>A0A089WR98</accession>
<dbReference type="InterPro" id="IPR027417">
    <property type="entry name" value="P-loop_NTPase"/>
</dbReference>
<dbReference type="InterPro" id="IPR007831">
    <property type="entry name" value="T2SS_GspE_N"/>
</dbReference>
<gene>
    <name evidence="5" type="ORF">LK03_06975</name>
</gene>
<sequence>MYCAHDRSLDLNRLLDALLSEQHLAASAVVAALDSARLKPANHPLETIASLALSDLHAPGQQLDMDWLCRWLANKVGQPYVHLDPLQLDLSHTSHLISPAFAERHGILPIRMQANAITVASAQPYQHEWEADLNSLGYSIHRVFSSPVLIRQLSQASSQLAQRVAGARQQHGADIEHLQHLLEPSRRQQESSAEDAHIISLVDWILQYAVEQRASDIHLEPQREQGQLRYRIDGLLHPVYHFPSSVMLALTSRLKHLARMNVAERRRAQDGRVHQRLADGSEVELRASSLPTPFGEKLVLRLFDAQQLQQGFAPLGLQGALLDGWLNLLQRRQGIILVTGPTGSGKTQTLYASLEQLACPQVNLCTIEDPIERLQPHFSQLQVNPMLDLDFAGGVRALLRQDPDVIMIGEIRDQQTAQVAIQAALTGHLVLSTLHTNDACSAITRLQELGVADYLIKATLVGVMAQRLVRTLCKHCRPSPGVETSTCPTCRNTGYHGRTGLFELLLLSDGIRQQIDAGADVQRLRQQAVGEGLRELRHCGEEKVAQGLTSLQEVMRVCG</sequence>
<dbReference type="Proteomes" id="UP000029493">
    <property type="component" value="Chromosome"/>
</dbReference>
<dbReference type="eggNOG" id="COG2804">
    <property type="taxonomic scope" value="Bacteria"/>
</dbReference>
<evidence type="ECO:0000256" key="2">
    <source>
        <dbReference type="ARBA" id="ARBA00022741"/>
    </source>
</evidence>
<dbReference type="CDD" id="cd01129">
    <property type="entry name" value="PulE-GspE-like"/>
    <property type="match status" value="1"/>
</dbReference>
<dbReference type="InterPro" id="IPR001482">
    <property type="entry name" value="T2SS/T4SS_dom"/>
</dbReference>
<dbReference type="RefSeq" id="WP_038411658.1">
    <property type="nucleotide sequence ID" value="NZ_CP009455.1"/>
</dbReference>
<dbReference type="Pfam" id="PF00437">
    <property type="entry name" value="T2SSE"/>
    <property type="match status" value="1"/>
</dbReference>
<dbReference type="SUPFAM" id="SSF160246">
    <property type="entry name" value="EspE N-terminal domain-like"/>
    <property type="match status" value="1"/>
</dbReference>
<evidence type="ECO:0000256" key="1">
    <source>
        <dbReference type="ARBA" id="ARBA00006611"/>
    </source>
</evidence>
<dbReference type="GO" id="GO:0005524">
    <property type="term" value="F:ATP binding"/>
    <property type="evidence" value="ECO:0007669"/>
    <property type="project" value="UniProtKB-KW"/>
</dbReference>
<dbReference type="PROSITE" id="PS00662">
    <property type="entry name" value="T2SP_E"/>
    <property type="match status" value="1"/>
</dbReference>
<evidence type="ECO:0000313" key="5">
    <source>
        <dbReference type="EMBL" id="AIR89027.1"/>
    </source>
</evidence>
<dbReference type="SUPFAM" id="SSF52540">
    <property type="entry name" value="P-loop containing nucleoside triphosphate hydrolases"/>
    <property type="match status" value="1"/>
</dbReference>